<accession>A0A6V7X664</accession>
<evidence type="ECO:0000313" key="2">
    <source>
        <dbReference type="Proteomes" id="UP000580250"/>
    </source>
</evidence>
<name>A0A6V7X664_MELEN</name>
<dbReference type="EMBL" id="CAJEWN010001147">
    <property type="protein sequence ID" value="CAD2194808.1"/>
    <property type="molecule type" value="Genomic_DNA"/>
</dbReference>
<dbReference type="AlphaFoldDB" id="A0A6V7X664"/>
<organism evidence="1 2">
    <name type="scientific">Meloidogyne enterolobii</name>
    <name type="common">Root-knot nematode worm</name>
    <name type="synonym">Meloidogyne mayaguensis</name>
    <dbReference type="NCBI Taxonomy" id="390850"/>
    <lineage>
        <taxon>Eukaryota</taxon>
        <taxon>Metazoa</taxon>
        <taxon>Ecdysozoa</taxon>
        <taxon>Nematoda</taxon>
        <taxon>Chromadorea</taxon>
        <taxon>Rhabditida</taxon>
        <taxon>Tylenchina</taxon>
        <taxon>Tylenchomorpha</taxon>
        <taxon>Tylenchoidea</taxon>
        <taxon>Meloidogynidae</taxon>
        <taxon>Meloidogyninae</taxon>
        <taxon>Meloidogyne</taxon>
    </lineage>
</organism>
<evidence type="ECO:0000313" key="1">
    <source>
        <dbReference type="EMBL" id="CAD2194808.1"/>
    </source>
</evidence>
<reference evidence="1 2" key="1">
    <citation type="submission" date="2020-08" db="EMBL/GenBank/DDBJ databases">
        <authorList>
            <person name="Koutsovoulos G."/>
            <person name="Danchin GJ E."/>
        </authorList>
    </citation>
    <scope>NUCLEOTIDE SEQUENCE [LARGE SCALE GENOMIC DNA]</scope>
</reference>
<comment type="caution">
    <text evidence="1">The sequence shown here is derived from an EMBL/GenBank/DDBJ whole genome shotgun (WGS) entry which is preliminary data.</text>
</comment>
<sequence length="125" mass="15332">MVYGLINEKPISELCESKLDRVIKACFQDDSIRPNIQEIINFLNDDIVEFEYERIHQTEYDQEPIQYLHQQIQYEYPPQHLHGIHDQETIHYQHGTHDQEQIRYEHQQFEQENPSQYQYGQNFFF</sequence>
<gene>
    <name evidence="1" type="ORF">MENT_LOCUS47856</name>
</gene>
<dbReference type="Proteomes" id="UP000580250">
    <property type="component" value="Unassembled WGS sequence"/>
</dbReference>
<proteinExistence type="predicted"/>
<protein>
    <submittedName>
        <fullName evidence="1">Uncharacterized protein</fullName>
    </submittedName>
</protein>